<keyword evidence="2" id="KW-1185">Reference proteome</keyword>
<accession>A0ABY7VDU9</accession>
<proteinExistence type="predicted"/>
<sequence length="295" mass="34308">MATINAYIEWLPEISHGISRLWSLLNYQHDLSKLSLDDFVEISMDTIGKMIEGVIKNFVSLLIHLNRIKRGKKAISEDIKNRDLGECIDELINTSNLDSILIITPYNIRLNQWRNIAYHHNIKVIENNIYISYLQKDQRKEITLSRTELFLIVKKVVLSFTLMRLAENIFSFDNQDSIHKVLDGSNINHIKVRNESREIDFIGKLSSQGFKVIDLQTDKDDSLLKITDMQMYSDYEARAIHASQFLYQLWLYTNSSNLIIEYLTHTGDVYLRSKISSSFLTEVNTNNELVDALEK</sequence>
<protein>
    <submittedName>
        <fullName evidence="1">Uncharacterized protein</fullName>
    </submittedName>
</protein>
<organism evidence="1 2">
    <name type="scientific">Thalassomonas haliotis</name>
    <dbReference type="NCBI Taxonomy" id="485448"/>
    <lineage>
        <taxon>Bacteria</taxon>
        <taxon>Pseudomonadati</taxon>
        <taxon>Pseudomonadota</taxon>
        <taxon>Gammaproteobacteria</taxon>
        <taxon>Alteromonadales</taxon>
        <taxon>Colwelliaceae</taxon>
        <taxon>Thalassomonas</taxon>
    </lineage>
</organism>
<dbReference type="EMBL" id="CP059693">
    <property type="protein sequence ID" value="WDE11853.1"/>
    <property type="molecule type" value="Genomic_DNA"/>
</dbReference>
<reference evidence="1 2" key="1">
    <citation type="journal article" date="2022" name="Mar. Drugs">
        <title>Bioassay-Guided Fractionation Leads to the Detection of Cholic Acid Generated by the Rare Thalassomonas sp.</title>
        <authorList>
            <person name="Pheiffer F."/>
            <person name="Schneider Y.K."/>
            <person name="Hansen E.H."/>
            <person name="Andersen J.H."/>
            <person name="Isaksson J."/>
            <person name="Busche T."/>
            <person name="R C."/>
            <person name="Kalinowski J."/>
            <person name="Zyl L.V."/>
            <person name="Trindade M."/>
        </authorList>
    </citation>
    <scope>NUCLEOTIDE SEQUENCE [LARGE SCALE GENOMIC DNA]</scope>
    <source>
        <strain evidence="1 2">A5K-61T</strain>
    </source>
</reference>
<evidence type="ECO:0000313" key="1">
    <source>
        <dbReference type="EMBL" id="WDE11853.1"/>
    </source>
</evidence>
<evidence type="ECO:0000313" key="2">
    <source>
        <dbReference type="Proteomes" id="UP001215231"/>
    </source>
</evidence>
<dbReference type="RefSeq" id="WP_274052074.1">
    <property type="nucleotide sequence ID" value="NZ_CP059693.1"/>
</dbReference>
<name>A0ABY7VDU9_9GAMM</name>
<dbReference type="Proteomes" id="UP001215231">
    <property type="component" value="Chromosome"/>
</dbReference>
<gene>
    <name evidence="1" type="ORF">H3N35_27315</name>
</gene>